<evidence type="ECO:0000313" key="3">
    <source>
        <dbReference type="Proteomes" id="UP001595829"/>
    </source>
</evidence>
<dbReference type="PANTHER" id="PTHR34310">
    <property type="entry name" value="DUF427 DOMAIN PROTEIN (AFU_ORTHOLOGUE AFUA_3G02220)"/>
    <property type="match status" value="1"/>
</dbReference>
<dbReference type="EMBL" id="JBHSJD010000002">
    <property type="protein sequence ID" value="MFC5021709.1"/>
    <property type="molecule type" value="Genomic_DNA"/>
</dbReference>
<evidence type="ECO:0000259" key="1">
    <source>
        <dbReference type="Pfam" id="PF04248"/>
    </source>
</evidence>
<dbReference type="InterPro" id="IPR007361">
    <property type="entry name" value="DUF427"/>
</dbReference>
<gene>
    <name evidence="2" type="ORF">ACFPM3_06030</name>
</gene>
<dbReference type="PANTHER" id="PTHR34310:SF9">
    <property type="entry name" value="BLR5716 PROTEIN"/>
    <property type="match status" value="1"/>
</dbReference>
<dbReference type="RefSeq" id="WP_345694170.1">
    <property type="nucleotide sequence ID" value="NZ_BAABIT010000001.1"/>
</dbReference>
<accession>A0ABV9X8C8</accession>
<evidence type="ECO:0000313" key="2">
    <source>
        <dbReference type="EMBL" id="MFC5021709.1"/>
    </source>
</evidence>
<dbReference type="InterPro" id="IPR038694">
    <property type="entry name" value="DUF427_sf"/>
</dbReference>
<organism evidence="2 3">
    <name type="scientific">Streptomyces coeruleoprunus</name>
    <dbReference type="NCBI Taxonomy" id="285563"/>
    <lineage>
        <taxon>Bacteria</taxon>
        <taxon>Bacillati</taxon>
        <taxon>Actinomycetota</taxon>
        <taxon>Actinomycetes</taxon>
        <taxon>Kitasatosporales</taxon>
        <taxon>Streptomycetaceae</taxon>
        <taxon>Streptomyces</taxon>
    </lineage>
</organism>
<comment type="caution">
    <text evidence="2">The sequence shown here is derived from an EMBL/GenBank/DDBJ whole genome shotgun (WGS) entry which is preliminary data.</text>
</comment>
<dbReference type="Gene3D" id="2.170.150.40">
    <property type="entry name" value="Domain of unknown function (DUF427)"/>
    <property type="match status" value="2"/>
</dbReference>
<sequence length="267" mass="30363">MVRRPPLPPDAIVWEPAERWVRATKGGTTVVDSRRPLLVWEPDRPVPLYAFPEADVRVDLLRLAPRPPAGRHPGASACYDLVVDGEVTPHAAWSFPGEDLAGHVLFEWFGRAVLDHWYEEETEIFVHPRDPYKRVDVLPSSRHVRVEIDGTTVADTHRPVLLFETELPVRYYVPREEVRLDLLTPTDHTTRCPYKGVATDYWSWKGAGQVPPNVAWSYPDPLPAVREISGLVAFYNEFVDLLVDGERLERPVTYFSKLYGPGATGRH</sequence>
<keyword evidence="3" id="KW-1185">Reference proteome</keyword>
<dbReference type="Pfam" id="PF04248">
    <property type="entry name" value="NTP_transf_9"/>
    <property type="match status" value="2"/>
</dbReference>
<proteinExistence type="predicted"/>
<protein>
    <submittedName>
        <fullName evidence="2">DUF427 domain-containing protein</fullName>
    </submittedName>
</protein>
<reference evidence="3" key="1">
    <citation type="journal article" date="2019" name="Int. J. Syst. Evol. Microbiol.">
        <title>The Global Catalogue of Microorganisms (GCM) 10K type strain sequencing project: providing services to taxonomists for standard genome sequencing and annotation.</title>
        <authorList>
            <consortium name="The Broad Institute Genomics Platform"/>
            <consortium name="The Broad Institute Genome Sequencing Center for Infectious Disease"/>
            <person name="Wu L."/>
            <person name="Ma J."/>
        </authorList>
    </citation>
    <scope>NUCLEOTIDE SEQUENCE [LARGE SCALE GENOMIC DNA]</scope>
    <source>
        <strain evidence="3">CGMCC 4.1648</strain>
    </source>
</reference>
<dbReference type="Proteomes" id="UP001595829">
    <property type="component" value="Unassembled WGS sequence"/>
</dbReference>
<feature type="domain" description="DUF427" evidence="1">
    <location>
        <begin position="21"/>
        <end position="97"/>
    </location>
</feature>
<feature type="domain" description="DUF427" evidence="1">
    <location>
        <begin position="144"/>
        <end position="237"/>
    </location>
</feature>
<name>A0ABV9X8C8_9ACTN</name>